<keyword evidence="7" id="KW-1185">Reference proteome</keyword>
<feature type="chain" id="PRO_5008770532" description="J domain-containing protein" evidence="3">
    <location>
        <begin position="26"/>
        <end position="192"/>
    </location>
</feature>
<dbReference type="HOGENOM" id="CLU_1417613_0_0_1"/>
<dbReference type="EnsemblProtists" id="EKX40568">
    <property type="protein sequence ID" value="EKX40568"/>
    <property type="gene ID" value="GUITHDRAFT_154099"/>
</dbReference>
<dbReference type="PROSITE" id="PS50076">
    <property type="entry name" value="DNAJ_2"/>
    <property type="match status" value="1"/>
</dbReference>
<evidence type="ECO:0000256" key="1">
    <source>
        <dbReference type="ARBA" id="ARBA00023186"/>
    </source>
</evidence>
<reference evidence="5 7" key="1">
    <citation type="journal article" date="2012" name="Nature">
        <title>Algal genomes reveal evolutionary mosaicism and the fate of nucleomorphs.</title>
        <authorList>
            <consortium name="DOE Joint Genome Institute"/>
            <person name="Curtis B.A."/>
            <person name="Tanifuji G."/>
            <person name="Burki F."/>
            <person name="Gruber A."/>
            <person name="Irimia M."/>
            <person name="Maruyama S."/>
            <person name="Arias M.C."/>
            <person name="Ball S.G."/>
            <person name="Gile G.H."/>
            <person name="Hirakawa Y."/>
            <person name="Hopkins J.F."/>
            <person name="Kuo A."/>
            <person name="Rensing S.A."/>
            <person name="Schmutz J."/>
            <person name="Symeonidi A."/>
            <person name="Elias M."/>
            <person name="Eveleigh R.J."/>
            <person name="Herman E.K."/>
            <person name="Klute M.J."/>
            <person name="Nakayama T."/>
            <person name="Obornik M."/>
            <person name="Reyes-Prieto A."/>
            <person name="Armbrust E.V."/>
            <person name="Aves S.J."/>
            <person name="Beiko R.G."/>
            <person name="Coutinho P."/>
            <person name="Dacks J.B."/>
            <person name="Durnford D.G."/>
            <person name="Fast N.M."/>
            <person name="Green B.R."/>
            <person name="Grisdale C.J."/>
            <person name="Hempel F."/>
            <person name="Henrissat B."/>
            <person name="Hoppner M.P."/>
            <person name="Ishida K."/>
            <person name="Kim E."/>
            <person name="Koreny L."/>
            <person name="Kroth P.G."/>
            <person name="Liu Y."/>
            <person name="Malik S.B."/>
            <person name="Maier U.G."/>
            <person name="McRose D."/>
            <person name="Mock T."/>
            <person name="Neilson J.A."/>
            <person name="Onodera N.T."/>
            <person name="Poole A.M."/>
            <person name="Pritham E.J."/>
            <person name="Richards T.A."/>
            <person name="Rocap G."/>
            <person name="Roy S.W."/>
            <person name="Sarai C."/>
            <person name="Schaack S."/>
            <person name="Shirato S."/>
            <person name="Slamovits C.H."/>
            <person name="Spencer D.F."/>
            <person name="Suzuki S."/>
            <person name="Worden A.Z."/>
            <person name="Zauner S."/>
            <person name="Barry K."/>
            <person name="Bell C."/>
            <person name="Bharti A.K."/>
            <person name="Crow J.A."/>
            <person name="Grimwood J."/>
            <person name="Kramer R."/>
            <person name="Lindquist E."/>
            <person name="Lucas S."/>
            <person name="Salamov A."/>
            <person name="McFadden G.I."/>
            <person name="Lane C.E."/>
            <person name="Keeling P.J."/>
            <person name="Gray M.W."/>
            <person name="Grigoriev I.V."/>
            <person name="Archibald J.M."/>
        </authorList>
    </citation>
    <scope>NUCLEOTIDE SEQUENCE</scope>
    <source>
        <strain evidence="5 7">CCMP2712</strain>
    </source>
</reference>
<protein>
    <recommendedName>
        <fullName evidence="4">J domain-containing protein</fullName>
    </recommendedName>
</protein>
<evidence type="ECO:0000313" key="7">
    <source>
        <dbReference type="Proteomes" id="UP000011087"/>
    </source>
</evidence>
<dbReference type="EMBL" id="JH993030">
    <property type="protein sequence ID" value="EKX40568.1"/>
    <property type="molecule type" value="Genomic_DNA"/>
</dbReference>
<accession>L1IWC4</accession>
<dbReference type="GO" id="GO:0051787">
    <property type="term" value="F:misfolded protein binding"/>
    <property type="evidence" value="ECO:0007669"/>
    <property type="project" value="TreeGrafter"/>
</dbReference>
<dbReference type="InterPro" id="IPR001623">
    <property type="entry name" value="DnaJ_domain"/>
</dbReference>
<dbReference type="Gene3D" id="1.10.287.110">
    <property type="entry name" value="DnaJ domain"/>
    <property type="match status" value="1"/>
</dbReference>
<reference evidence="6" key="3">
    <citation type="submission" date="2016-03" db="UniProtKB">
        <authorList>
            <consortium name="EnsemblProtists"/>
        </authorList>
    </citation>
    <scope>IDENTIFICATION</scope>
</reference>
<dbReference type="PaxDb" id="55529-EKX40568"/>
<dbReference type="AlphaFoldDB" id="L1IWC4"/>
<evidence type="ECO:0000256" key="3">
    <source>
        <dbReference type="SAM" id="SignalP"/>
    </source>
</evidence>
<name>L1IWC4_GUITC</name>
<dbReference type="PANTHER" id="PTHR44360">
    <property type="entry name" value="DNAJ HOMOLOG SUBFAMILY B MEMBER 9"/>
    <property type="match status" value="1"/>
</dbReference>
<dbReference type="GO" id="GO:0005783">
    <property type="term" value="C:endoplasmic reticulum"/>
    <property type="evidence" value="ECO:0007669"/>
    <property type="project" value="TreeGrafter"/>
</dbReference>
<feature type="signal peptide" evidence="3">
    <location>
        <begin position="1"/>
        <end position="25"/>
    </location>
</feature>
<evidence type="ECO:0000256" key="2">
    <source>
        <dbReference type="SAM" id="MobiDB-lite"/>
    </source>
</evidence>
<dbReference type="InterPro" id="IPR036869">
    <property type="entry name" value="J_dom_sf"/>
</dbReference>
<dbReference type="KEGG" id="gtt:GUITHDRAFT_154099"/>
<feature type="region of interest" description="Disordered" evidence="2">
    <location>
        <begin position="154"/>
        <end position="192"/>
    </location>
</feature>
<dbReference type="GO" id="GO:0051087">
    <property type="term" value="F:protein-folding chaperone binding"/>
    <property type="evidence" value="ECO:0007669"/>
    <property type="project" value="TreeGrafter"/>
</dbReference>
<reference evidence="7" key="2">
    <citation type="submission" date="2012-11" db="EMBL/GenBank/DDBJ databases">
        <authorList>
            <person name="Kuo A."/>
            <person name="Curtis B.A."/>
            <person name="Tanifuji G."/>
            <person name="Burki F."/>
            <person name="Gruber A."/>
            <person name="Irimia M."/>
            <person name="Maruyama S."/>
            <person name="Arias M.C."/>
            <person name="Ball S.G."/>
            <person name="Gile G.H."/>
            <person name="Hirakawa Y."/>
            <person name="Hopkins J.F."/>
            <person name="Rensing S.A."/>
            <person name="Schmutz J."/>
            <person name="Symeonidi A."/>
            <person name="Elias M."/>
            <person name="Eveleigh R.J."/>
            <person name="Herman E.K."/>
            <person name="Klute M.J."/>
            <person name="Nakayama T."/>
            <person name="Obornik M."/>
            <person name="Reyes-Prieto A."/>
            <person name="Armbrust E.V."/>
            <person name="Aves S.J."/>
            <person name="Beiko R.G."/>
            <person name="Coutinho P."/>
            <person name="Dacks J.B."/>
            <person name="Durnford D.G."/>
            <person name="Fast N.M."/>
            <person name="Green B.R."/>
            <person name="Grisdale C."/>
            <person name="Hempe F."/>
            <person name="Henrissat B."/>
            <person name="Hoppner M.P."/>
            <person name="Ishida K.-I."/>
            <person name="Kim E."/>
            <person name="Koreny L."/>
            <person name="Kroth P.G."/>
            <person name="Liu Y."/>
            <person name="Malik S.-B."/>
            <person name="Maier U.G."/>
            <person name="McRose D."/>
            <person name="Mock T."/>
            <person name="Neilson J.A."/>
            <person name="Onodera N.T."/>
            <person name="Poole A.M."/>
            <person name="Pritham E.J."/>
            <person name="Richards T.A."/>
            <person name="Rocap G."/>
            <person name="Roy S.W."/>
            <person name="Sarai C."/>
            <person name="Schaack S."/>
            <person name="Shirato S."/>
            <person name="Slamovits C.H."/>
            <person name="Spencer D.F."/>
            <person name="Suzuki S."/>
            <person name="Worden A.Z."/>
            <person name="Zauner S."/>
            <person name="Barry K."/>
            <person name="Bell C."/>
            <person name="Bharti A.K."/>
            <person name="Crow J.A."/>
            <person name="Grimwood J."/>
            <person name="Kramer R."/>
            <person name="Lindquist E."/>
            <person name="Lucas S."/>
            <person name="Salamov A."/>
            <person name="McFadden G.I."/>
            <person name="Lane C.E."/>
            <person name="Keeling P.J."/>
            <person name="Gray M.W."/>
            <person name="Grigoriev I.V."/>
            <person name="Archibald J.M."/>
        </authorList>
    </citation>
    <scope>NUCLEOTIDE SEQUENCE</scope>
    <source>
        <strain evidence="7">CCMP2712</strain>
    </source>
</reference>
<dbReference type="PANTHER" id="PTHR44360:SF1">
    <property type="entry name" value="DNAJ HOMOLOG SUBFAMILY B MEMBER 9"/>
    <property type="match status" value="1"/>
</dbReference>
<feature type="domain" description="J" evidence="4">
    <location>
        <begin position="28"/>
        <end position="92"/>
    </location>
</feature>
<dbReference type="PROSITE" id="PS51257">
    <property type="entry name" value="PROKAR_LIPOPROTEIN"/>
    <property type="match status" value="1"/>
</dbReference>
<dbReference type="InterPro" id="IPR051948">
    <property type="entry name" value="Hsp70_co-chaperone_J-domain"/>
</dbReference>
<dbReference type="InterPro" id="IPR018253">
    <property type="entry name" value="DnaJ_domain_CS"/>
</dbReference>
<evidence type="ECO:0000313" key="5">
    <source>
        <dbReference type="EMBL" id="EKX40568.1"/>
    </source>
</evidence>
<dbReference type="GO" id="GO:0036503">
    <property type="term" value="P:ERAD pathway"/>
    <property type="evidence" value="ECO:0007669"/>
    <property type="project" value="TreeGrafter"/>
</dbReference>
<keyword evidence="1" id="KW-0143">Chaperone</keyword>
<keyword evidence="3" id="KW-0732">Signal</keyword>
<dbReference type="RefSeq" id="XP_005827548.1">
    <property type="nucleotide sequence ID" value="XM_005827491.1"/>
</dbReference>
<proteinExistence type="predicted"/>
<dbReference type="eggNOG" id="KOG0714">
    <property type="taxonomic scope" value="Eukaryota"/>
</dbReference>
<sequence>MTKMQWRFIFWTLAMGACFLDVCAGEHDLYATLGVEKDCSDREIARAYRKLAVMWHPDKNKDPEAKTRFTEIAQAYEILKDPKKRQVYNRSLRGHGREGDAFSDFSSSIFRFEDADSMFRENFGDQVWREWQPGMTLHSTIRRGGRSYSITIYPDGSSEEEEAASDSGASFYMKRSSEQHGDSPCPRLRLPC</sequence>
<dbReference type="PROSITE" id="PS00636">
    <property type="entry name" value="DNAJ_1"/>
    <property type="match status" value="1"/>
</dbReference>
<dbReference type="CDD" id="cd06257">
    <property type="entry name" value="DnaJ"/>
    <property type="match status" value="1"/>
</dbReference>
<dbReference type="SUPFAM" id="SSF46565">
    <property type="entry name" value="Chaperone J-domain"/>
    <property type="match status" value="1"/>
</dbReference>
<evidence type="ECO:0000313" key="6">
    <source>
        <dbReference type="EnsemblProtists" id="EKX40568"/>
    </source>
</evidence>
<dbReference type="SMART" id="SM00271">
    <property type="entry name" value="DnaJ"/>
    <property type="match status" value="1"/>
</dbReference>
<dbReference type="Proteomes" id="UP000011087">
    <property type="component" value="Unassembled WGS sequence"/>
</dbReference>
<dbReference type="Pfam" id="PF00226">
    <property type="entry name" value="DnaJ"/>
    <property type="match status" value="1"/>
</dbReference>
<dbReference type="STRING" id="905079.L1IWC4"/>
<dbReference type="OrthoDB" id="10250354at2759"/>
<evidence type="ECO:0000259" key="4">
    <source>
        <dbReference type="PROSITE" id="PS50076"/>
    </source>
</evidence>
<dbReference type="PRINTS" id="PR00625">
    <property type="entry name" value="JDOMAIN"/>
</dbReference>
<gene>
    <name evidence="5" type="ORF">GUITHDRAFT_154099</name>
</gene>
<dbReference type="GeneID" id="17297150"/>
<organism evidence="5">
    <name type="scientific">Guillardia theta (strain CCMP2712)</name>
    <name type="common">Cryptophyte</name>
    <dbReference type="NCBI Taxonomy" id="905079"/>
    <lineage>
        <taxon>Eukaryota</taxon>
        <taxon>Cryptophyceae</taxon>
        <taxon>Pyrenomonadales</taxon>
        <taxon>Geminigeraceae</taxon>
        <taxon>Guillardia</taxon>
    </lineage>
</organism>